<feature type="transmembrane region" description="Helical" evidence="6">
    <location>
        <begin position="64"/>
        <end position="81"/>
    </location>
</feature>
<dbReference type="RefSeq" id="WP_055267253.1">
    <property type="nucleotide sequence ID" value="NZ_CABIXQ010000020.1"/>
</dbReference>
<dbReference type="Pfam" id="PF10035">
    <property type="entry name" value="DUF2179"/>
    <property type="match status" value="1"/>
</dbReference>
<dbReference type="Proteomes" id="UP000095594">
    <property type="component" value="Unassembled WGS sequence"/>
</dbReference>
<evidence type="ECO:0000259" key="7">
    <source>
        <dbReference type="Pfam" id="PF10035"/>
    </source>
</evidence>
<dbReference type="PIRSF" id="PIRSF006483">
    <property type="entry name" value="Membrane_protein_YitT"/>
    <property type="match status" value="1"/>
</dbReference>
<reference evidence="8 9" key="1">
    <citation type="submission" date="2015-09" db="EMBL/GenBank/DDBJ databases">
        <authorList>
            <consortium name="Pathogen Informatics"/>
        </authorList>
    </citation>
    <scope>NUCLEOTIDE SEQUENCE [LARGE SCALE GENOMIC DNA]</scope>
    <source>
        <strain evidence="8 9">2789STDY5834856</strain>
    </source>
</reference>
<evidence type="ECO:0000256" key="5">
    <source>
        <dbReference type="ARBA" id="ARBA00023136"/>
    </source>
</evidence>
<gene>
    <name evidence="8" type="ORF">ERS852471_02624</name>
</gene>
<evidence type="ECO:0000256" key="6">
    <source>
        <dbReference type="SAM" id="Phobius"/>
    </source>
</evidence>
<dbReference type="GO" id="GO:0005886">
    <property type="term" value="C:plasma membrane"/>
    <property type="evidence" value="ECO:0007669"/>
    <property type="project" value="UniProtKB-SubCell"/>
</dbReference>
<feature type="transmembrane region" description="Helical" evidence="6">
    <location>
        <begin position="166"/>
        <end position="199"/>
    </location>
</feature>
<proteinExistence type="predicted"/>
<evidence type="ECO:0000256" key="4">
    <source>
        <dbReference type="ARBA" id="ARBA00022989"/>
    </source>
</evidence>
<evidence type="ECO:0000313" key="9">
    <source>
        <dbReference type="Proteomes" id="UP000095594"/>
    </source>
</evidence>
<evidence type="ECO:0000313" key="8">
    <source>
        <dbReference type="EMBL" id="CUO92993.1"/>
    </source>
</evidence>
<dbReference type="EMBL" id="CYZX01000020">
    <property type="protein sequence ID" value="CUO92993.1"/>
    <property type="molecule type" value="Genomic_DNA"/>
</dbReference>
<feature type="transmembrane region" description="Helical" evidence="6">
    <location>
        <begin position="12"/>
        <end position="32"/>
    </location>
</feature>
<evidence type="ECO:0000256" key="3">
    <source>
        <dbReference type="ARBA" id="ARBA00022692"/>
    </source>
</evidence>
<keyword evidence="2" id="KW-1003">Cell membrane</keyword>
<protein>
    <submittedName>
        <fullName evidence="8">Transporter protein</fullName>
    </submittedName>
</protein>
<keyword evidence="5 6" id="KW-0472">Membrane</keyword>
<dbReference type="InterPro" id="IPR051461">
    <property type="entry name" value="UPF0750_membrane"/>
</dbReference>
<dbReference type="CDD" id="cd16380">
    <property type="entry name" value="YitT_C"/>
    <property type="match status" value="1"/>
</dbReference>
<comment type="subcellular location">
    <subcellularLocation>
        <location evidence="1">Cell membrane</location>
        <topology evidence="1">Multi-pass membrane protein</topology>
    </subcellularLocation>
</comment>
<dbReference type="InterPro" id="IPR003740">
    <property type="entry name" value="YitT"/>
</dbReference>
<feature type="domain" description="DUF2179" evidence="7">
    <location>
        <begin position="230"/>
        <end position="284"/>
    </location>
</feature>
<dbReference type="OrthoDB" id="3180973at2"/>
<sequence length="290" mass="31707">MVKNEKVENLKKYGTIVAGAFLFCLGINLFIVPVGLYNGGVVGISQIIRTLVNDYLSLPANFDISGIINFLLNVPLLFLAYKSISRKFFTGTVVSIVFQTIFFSIIAIPNVPIIDDRLAACLIGGIITGTGIGITLKAGGSGGGIDILGVYFAKKYSDFSVGKLGIIINAFIYGGCAILFELPIAIYSIIYTAFFGLIVDRIHYQNINTTATIFTKKQNIEKSIMSEMGRGVTCWKGYGAYTGEDTLVLVTVISKYEINQLKKIVYDIDDKAFVIFNEGMNVTGNFEKRL</sequence>
<organism evidence="8 9">
    <name type="scientific">Clostridium disporicum</name>
    <dbReference type="NCBI Taxonomy" id="84024"/>
    <lineage>
        <taxon>Bacteria</taxon>
        <taxon>Bacillati</taxon>
        <taxon>Bacillota</taxon>
        <taxon>Clostridia</taxon>
        <taxon>Eubacteriales</taxon>
        <taxon>Clostridiaceae</taxon>
        <taxon>Clostridium</taxon>
    </lineage>
</organism>
<feature type="transmembrane region" description="Helical" evidence="6">
    <location>
        <begin position="88"/>
        <end position="108"/>
    </location>
</feature>
<dbReference type="InterPro" id="IPR015867">
    <property type="entry name" value="N-reg_PII/ATP_PRibTrfase_C"/>
</dbReference>
<dbReference type="InterPro" id="IPR019264">
    <property type="entry name" value="DUF2179"/>
</dbReference>
<evidence type="ECO:0000256" key="1">
    <source>
        <dbReference type="ARBA" id="ARBA00004651"/>
    </source>
</evidence>
<dbReference type="AlphaFoldDB" id="A0A174IZU5"/>
<evidence type="ECO:0000256" key="2">
    <source>
        <dbReference type="ARBA" id="ARBA00022475"/>
    </source>
</evidence>
<name>A0A174IZU5_9CLOT</name>
<dbReference type="PANTHER" id="PTHR33545:SF5">
    <property type="entry name" value="UPF0750 MEMBRANE PROTEIN YITT"/>
    <property type="match status" value="1"/>
</dbReference>
<keyword evidence="3 6" id="KW-0812">Transmembrane</keyword>
<dbReference type="PANTHER" id="PTHR33545">
    <property type="entry name" value="UPF0750 MEMBRANE PROTEIN YITT-RELATED"/>
    <property type="match status" value="1"/>
</dbReference>
<dbReference type="Gene3D" id="3.30.70.120">
    <property type="match status" value="1"/>
</dbReference>
<dbReference type="Pfam" id="PF02588">
    <property type="entry name" value="YitT_membrane"/>
    <property type="match status" value="1"/>
</dbReference>
<accession>A0A174IZU5</accession>
<keyword evidence="4 6" id="KW-1133">Transmembrane helix</keyword>